<dbReference type="Gene3D" id="1.25.40.20">
    <property type="entry name" value="Ankyrin repeat-containing domain"/>
    <property type="match status" value="2"/>
</dbReference>
<dbReference type="Proteomes" id="UP000735302">
    <property type="component" value="Unassembled WGS sequence"/>
</dbReference>
<dbReference type="SMART" id="SM00248">
    <property type="entry name" value="ANK"/>
    <property type="match status" value="4"/>
</dbReference>
<dbReference type="PRINTS" id="PR01415">
    <property type="entry name" value="ANKYRIN"/>
</dbReference>
<reference evidence="4 5" key="1">
    <citation type="journal article" date="2021" name="Elife">
        <title>Chloroplast acquisition without the gene transfer in kleptoplastic sea slugs, Plakobranchus ocellatus.</title>
        <authorList>
            <person name="Maeda T."/>
            <person name="Takahashi S."/>
            <person name="Yoshida T."/>
            <person name="Shimamura S."/>
            <person name="Takaki Y."/>
            <person name="Nagai Y."/>
            <person name="Toyoda A."/>
            <person name="Suzuki Y."/>
            <person name="Arimoto A."/>
            <person name="Ishii H."/>
            <person name="Satoh N."/>
            <person name="Nishiyama T."/>
            <person name="Hasebe M."/>
            <person name="Maruyama T."/>
            <person name="Minagawa J."/>
            <person name="Obokata J."/>
            <person name="Shigenobu S."/>
        </authorList>
    </citation>
    <scope>NUCLEOTIDE SEQUENCE [LARGE SCALE GENOMIC DNA]</scope>
</reference>
<organism evidence="4 5">
    <name type="scientific">Plakobranchus ocellatus</name>
    <dbReference type="NCBI Taxonomy" id="259542"/>
    <lineage>
        <taxon>Eukaryota</taxon>
        <taxon>Metazoa</taxon>
        <taxon>Spiralia</taxon>
        <taxon>Lophotrochozoa</taxon>
        <taxon>Mollusca</taxon>
        <taxon>Gastropoda</taxon>
        <taxon>Heterobranchia</taxon>
        <taxon>Euthyneura</taxon>
        <taxon>Panpulmonata</taxon>
        <taxon>Sacoglossa</taxon>
        <taxon>Placobranchoidea</taxon>
        <taxon>Plakobranchidae</taxon>
        <taxon>Plakobranchus</taxon>
    </lineage>
</organism>
<dbReference type="SUPFAM" id="SSF48403">
    <property type="entry name" value="Ankyrin repeat"/>
    <property type="match status" value="1"/>
</dbReference>
<evidence type="ECO:0000256" key="2">
    <source>
        <dbReference type="ARBA" id="ARBA00023043"/>
    </source>
</evidence>
<dbReference type="Pfam" id="PF12796">
    <property type="entry name" value="Ank_2"/>
    <property type="match status" value="1"/>
</dbReference>
<evidence type="ECO:0000313" key="4">
    <source>
        <dbReference type="EMBL" id="GFO37186.1"/>
    </source>
</evidence>
<dbReference type="AlphaFoldDB" id="A0AAV4CZL5"/>
<dbReference type="PANTHER" id="PTHR24198:SF165">
    <property type="entry name" value="ANKYRIN REPEAT-CONTAINING PROTEIN-RELATED"/>
    <property type="match status" value="1"/>
</dbReference>
<keyword evidence="2 3" id="KW-0040">ANK repeat</keyword>
<dbReference type="PANTHER" id="PTHR24198">
    <property type="entry name" value="ANKYRIN REPEAT AND PROTEIN KINASE DOMAIN-CONTAINING PROTEIN"/>
    <property type="match status" value="1"/>
</dbReference>
<gene>
    <name evidence="4" type="ORF">PoB_006369100</name>
</gene>
<comment type="caution">
    <text evidence="4">The sequence shown here is derived from an EMBL/GenBank/DDBJ whole genome shotgun (WGS) entry which is preliminary data.</text>
</comment>
<dbReference type="InterPro" id="IPR036770">
    <property type="entry name" value="Ankyrin_rpt-contain_sf"/>
</dbReference>
<feature type="repeat" description="ANK" evidence="3">
    <location>
        <begin position="110"/>
        <end position="142"/>
    </location>
</feature>
<dbReference type="PROSITE" id="PS50088">
    <property type="entry name" value="ANK_REPEAT"/>
    <property type="match status" value="4"/>
</dbReference>
<protein>
    <submittedName>
        <fullName evidence="4">Serine/threonine-protein phosphatase 6 regulatory ankyrin repeat subunit a-like</fullName>
    </submittedName>
</protein>
<evidence type="ECO:0000256" key="3">
    <source>
        <dbReference type="PROSITE-ProRule" id="PRU00023"/>
    </source>
</evidence>
<dbReference type="InterPro" id="IPR002110">
    <property type="entry name" value="Ankyrin_rpt"/>
</dbReference>
<feature type="repeat" description="ANK" evidence="3">
    <location>
        <begin position="10"/>
        <end position="42"/>
    </location>
</feature>
<dbReference type="EMBL" id="BLXT01007177">
    <property type="protein sequence ID" value="GFO37186.1"/>
    <property type="molecule type" value="Genomic_DNA"/>
</dbReference>
<feature type="repeat" description="ANK" evidence="3">
    <location>
        <begin position="76"/>
        <end position="99"/>
    </location>
</feature>
<dbReference type="Pfam" id="PF00023">
    <property type="entry name" value="Ank"/>
    <property type="match status" value="2"/>
</dbReference>
<proteinExistence type="predicted"/>
<evidence type="ECO:0000313" key="5">
    <source>
        <dbReference type="Proteomes" id="UP000735302"/>
    </source>
</evidence>
<accession>A0AAV4CZL5</accession>
<name>A0AAV4CZL5_9GAST</name>
<dbReference type="PROSITE" id="PS50297">
    <property type="entry name" value="ANK_REP_REGION"/>
    <property type="match status" value="4"/>
</dbReference>
<evidence type="ECO:0000256" key="1">
    <source>
        <dbReference type="ARBA" id="ARBA00022737"/>
    </source>
</evidence>
<keyword evidence="1" id="KW-0677">Repeat</keyword>
<keyword evidence="5" id="KW-1185">Reference proteome</keyword>
<sequence length="156" mass="16933">MLLLVFHLQNGQSPLLVASEQGHLEIVKVLLKNQARVDIFDEHGKTALHLAAEHGHQTVADTLLYHKAFVNAKSKHGLTPLHLAASQGNVTLLKLLVDKHGATIDALTLAKKTSLHMAAQNGQKEVCAALIKMKADTNATDVVSLFMYCLNVMKGK</sequence>
<feature type="repeat" description="ANK" evidence="3">
    <location>
        <begin position="43"/>
        <end position="75"/>
    </location>
</feature>